<evidence type="ECO:0000256" key="5">
    <source>
        <dbReference type="PIRSR" id="PIRSR001362-2"/>
    </source>
</evidence>
<keyword evidence="9" id="KW-1185">Reference proteome</keyword>
<dbReference type="STRING" id="1071381.G8BWW6"/>
<keyword evidence="7" id="KW-0812">Transmembrane</keyword>
<dbReference type="InterPro" id="IPR039556">
    <property type="entry name" value="ICL/PEPM"/>
</dbReference>
<dbReference type="Gene3D" id="1.10.10.850">
    <property type="match status" value="1"/>
</dbReference>
<dbReference type="PANTHER" id="PTHR21631:SF13">
    <property type="entry name" value="MITOCHONDRIAL 2-METHYLISOCITRATE LYASE ICL2"/>
    <property type="match status" value="1"/>
</dbReference>
<proteinExistence type="inferred from homology"/>
<evidence type="ECO:0000256" key="1">
    <source>
        <dbReference type="ARBA" id="ARBA00005704"/>
    </source>
</evidence>
<evidence type="ECO:0000256" key="7">
    <source>
        <dbReference type="SAM" id="Phobius"/>
    </source>
</evidence>
<dbReference type="CDD" id="cd00377">
    <property type="entry name" value="ICL_PEPM"/>
    <property type="match status" value="1"/>
</dbReference>
<gene>
    <name evidence="8" type="primary">TPHA0H00600</name>
    <name evidence="8" type="ordered locus">TPHA_0H00600</name>
</gene>
<feature type="binding site" evidence="5">
    <location>
        <position position="291"/>
    </location>
    <ligand>
        <name>substrate</name>
    </ligand>
</feature>
<feature type="binding site" evidence="6">
    <location>
        <position position="216"/>
    </location>
    <ligand>
        <name>Mg(2+)</name>
        <dbReference type="ChEBI" id="CHEBI:18420"/>
    </ligand>
</feature>
<dbReference type="AlphaFoldDB" id="G8BWW6"/>
<dbReference type="Gene3D" id="3.20.20.60">
    <property type="entry name" value="Phosphoenolpyruvate-binding domains"/>
    <property type="match status" value="1"/>
</dbReference>
<dbReference type="GO" id="GO:0004451">
    <property type="term" value="F:isocitrate lyase activity"/>
    <property type="evidence" value="ECO:0007669"/>
    <property type="project" value="InterPro"/>
</dbReference>
<feature type="binding site" evidence="5">
    <location>
        <position position="513"/>
    </location>
    <ligand>
        <name>substrate</name>
    </ligand>
</feature>
<feature type="active site" description="Proton acceptor" evidence="4">
    <location>
        <position position="254"/>
    </location>
</feature>
<dbReference type="OrthoDB" id="4078635at2759"/>
<dbReference type="RefSeq" id="XP_003686704.1">
    <property type="nucleotide sequence ID" value="XM_003686656.1"/>
</dbReference>
<organism evidence="8 9">
    <name type="scientific">Tetrapisispora phaffii (strain ATCC 24235 / CBS 4417 / NBRC 1672 / NRRL Y-8282 / UCD 70-5)</name>
    <name type="common">Yeast</name>
    <name type="synonym">Fabospora phaffii</name>
    <dbReference type="NCBI Taxonomy" id="1071381"/>
    <lineage>
        <taxon>Eukaryota</taxon>
        <taxon>Fungi</taxon>
        <taxon>Dikarya</taxon>
        <taxon>Ascomycota</taxon>
        <taxon>Saccharomycotina</taxon>
        <taxon>Saccharomycetes</taxon>
        <taxon>Saccharomycetales</taxon>
        <taxon>Saccharomycetaceae</taxon>
        <taxon>Tetrapisispora</taxon>
    </lineage>
</organism>
<keyword evidence="7" id="KW-1133">Transmembrane helix</keyword>
<evidence type="ECO:0000256" key="2">
    <source>
        <dbReference type="ARBA" id="ARBA00023239"/>
    </source>
</evidence>
<dbReference type="InterPro" id="IPR006254">
    <property type="entry name" value="Isocitrate_lyase"/>
</dbReference>
<dbReference type="InterPro" id="IPR018523">
    <property type="entry name" value="Isocitrate_lyase_ph_CS"/>
</dbReference>
<evidence type="ECO:0000256" key="4">
    <source>
        <dbReference type="PIRSR" id="PIRSR001362-1"/>
    </source>
</evidence>
<sequence length="594" mass="67171">MTAGPSDVSGASRPGQVLSTSAAKILCVYKPHVLTGWLIIFSLNLGPQNNNSKAGFQTMSQVKGVQQFFNKARFRDVKRIYTPEDVLRHRGSLVGDTTIPLSCLTARKLFGLLEDRFQHRAPLHTLGVLDPVQMSQLARCKDLKVGYVSGWACSSNASDNVSPDLGDYPYDTVPNQVGRIFNAQLLHDKKLQLSRYNNNNNDNADEVDYMKPLIADADMGHGGVGTVMKVARLFAEKGAAAIHLEDQLVGSKKCGHLAGTVVVPVETHLTTLHATRFQWDLMNTENLIIARTDSCNSKLISSAVDPRDHQFIKGIIVNDTKESKFNKPLNEMLLDLQNGDKISPNNVKSFEKEWYEANKLMTFDEMVKLVLNDMDYHQYLKEKALLKSSKNKRYLSLIEMKQILTKVNNKNTVEFNWDYPLTKEGYYMYNGCLESAIERSLIYAPYSDMIWLETKTPDLAQAKMFAKKIHEIHPHVKLVYNLSPSFNWQKYNIDIKNFIWNLAKEGFILQLVSLAGLHISGLAYWSIAKEFQYEGMKTYVEKVQKMEKQEGSDMLLHQKWSGIEYVESITNTIQNGTNSISSSVSSDSFTESQF</sequence>
<accession>G8BWW6</accession>
<dbReference type="PIRSF" id="PIRSF001362">
    <property type="entry name" value="Isocit_lyase"/>
    <property type="match status" value="1"/>
</dbReference>
<dbReference type="GO" id="GO:0005759">
    <property type="term" value="C:mitochondrial matrix"/>
    <property type="evidence" value="ECO:0007669"/>
    <property type="project" value="EnsemblFungi"/>
</dbReference>
<comment type="similarity">
    <text evidence="1 3">Belongs to the isocitrate lyase/PEP mutase superfamily. Isocitrate lyase family.</text>
</comment>
<dbReference type="PANTHER" id="PTHR21631">
    <property type="entry name" value="ISOCITRATE LYASE/MALATE SYNTHASE"/>
    <property type="match status" value="1"/>
</dbReference>
<feature type="binding site" evidence="5">
    <location>
        <begin position="255"/>
        <end position="256"/>
    </location>
    <ligand>
        <name>substrate</name>
    </ligand>
</feature>
<keyword evidence="6" id="KW-0479">Metal-binding</keyword>
<dbReference type="eggNOG" id="KOG1260">
    <property type="taxonomic scope" value="Eukaryota"/>
</dbReference>
<dbReference type="HOGENOM" id="CLU_019214_2_2_1"/>
<name>G8BWW6_TETPH</name>
<evidence type="ECO:0000313" key="8">
    <source>
        <dbReference type="EMBL" id="CCE64270.1"/>
    </source>
</evidence>
<dbReference type="Pfam" id="PF00463">
    <property type="entry name" value="ICL"/>
    <property type="match status" value="1"/>
</dbReference>
<keyword evidence="7" id="KW-0472">Membrane</keyword>
<evidence type="ECO:0000256" key="3">
    <source>
        <dbReference type="PIRNR" id="PIRNR001362"/>
    </source>
</evidence>
<protein>
    <recommendedName>
        <fullName evidence="3">Isocitrate lyase</fullName>
    </recommendedName>
</protein>
<feature type="transmembrane region" description="Helical" evidence="7">
    <location>
        <begin position="507"/>
        <end position="527"/>
    </location>
</feature>
<reference evidence="8 9" key="1">
    <citation type="journal article" date="2011" name="Proc. Natl. Acad. Sci. U.S.A.">
        <title>Evolutionary erosion of yeast sex chromosomes by mating-type switching accidents.</title>
        <authorList>
            <person name="Gordon J.L."/>
            <person name="Armisen D."/>
            <person name="Proux-Wera E."/>
            <person name="Oheigeartaigh S.S."/>
            <person name="Byrne K.P."/>
            <person name="Wolfe K.H."/>
        </authorList>
    </citation>
    <scope>NUCLEOTIDE SEQUENCE [LARGE SCALE GENOMIC DNA]</scope>
    <source>
        <strain evidence="9">ATCC 24235 / CBS 4417 / NBRC 1672 / NRRL Y-8282 / UCD 70-5</strain>
    </source>
</reference>
<feature type="binding site" evidence="5">
    <location>
        <begin position="149"/>
        <end position="151"/>
    </location>
    <ligand>
        <name>substrate</name>
    </ligand>
</feature>
<dbReference type="GO" id="GO:0019629">
    <property type="term" value="P:propionate catabolic process, 2-methylcitrate cycle"/>
    <property type="evidence" value="ECO:0007669"/>
    <property type="project" value="EnsemblFungi"/>
</dbReference>
<dbReference type="NCBIfam" id="TIGR01346">
    <property type="entry name" value="isocit_lyase"/>
    <property type="match status" value="1"/>
</dbReference>
<dbReference type="OMA" id="TVPHADF"/>
<dbReference type="InterPro" id="IPR015813">
    <property type="entry name" value="Pyrv/PenolPyrv_kinase-like_dom"/>
</dbReference>
<comment type="cofactor">
    <cofactor evidence="6">
        <name>Mg(2+)</name>
        <dbReference type="ChEBI" id="CHEBI:18420"/>
    </cofactor>
    <text evidence="6">Can also use Mn(2+) ion.</text>
</comment>
<evidence type="ECO:0000313" key="9">
    <source>
        <dbReference type="Proteomes" id="UP000005666"/>
    </source>
</evidence>
<dbReference type="EMBL" id="HE612863">
    <property type="protein sequence ID" value="CCE64270.1"/>
    <property type="molecule type" value="Genomic_DNA"/>
</dbReference>
<feature type="binding site" evidence="5">
    <location>
        <begin position="481"/>
        <end position="485"/>
    </location>
    <ligand>
        <name>substrate</name>
    </ligand>
</feature>
<dbReference type="GeneID" id="11534000"/>
<dbReference type="PROSITE" id="PS00161">
    <property type="entry name" value="ISOCITRATE_LYASE"/>
    <property type="match status" value="1"/>
</dbReference>
<dbReference type="InterPro" id="IPR040442">
    <property type="entry name" value="Pyrv_kinase-like_dom_sf"/>
</dbReference>
<evidence type="ECO:0000256" key="6">
    <source>
        <dbReference type="PIRSR" id="PIRSR001362-3"/>
    </source>
</evidence>
<dbReference type="GO" id="GO:0046421">
    <property type="term" value="F:methylisocitrate lyase activity"/>
    <property type="evidence" value="ECO:0007669"/>
    <property type="project" value="EnsemblFungi"/>
</dbReference>
<keyword evidence="6" id="KW-0460">Magnesium</keyword>
<dbReference type="Proteomes" id="UP000005666">
    <property type="component" value="Chromosome 8"/>
</dbReference>
<keyword evidence="2 3" id="KW-0456">Lyase</keyword>
<dbReference type="GO" id="GO:0046872">
    <property type="term" value="F:metal ion binding"/>
    <property type="evidence" value="ECO:0007669"/>
    <property type="project" value="UniProtKB-KW"/>
</dbReference>
<dbReference type="KEGG" id="tpf:TPHA_0H00600"/>
<dbReference type="SUPFAM" id="SSF51621">
    <property type="entry name" value="Phosphoenolpyruvate/pyruvate domain"/>
    <property type="match status" value="1"/>
</dbReference>